<dbReference type="EMBL" id="AZGY01000020">
    <property type="protein sequence ID" value="KZZ90771.1"/>
    <property type="molecule type" value="Genomic_DNA"/>
</dbReference>
<evidence type="ECO:0000313" key="8">
    <source>
        <dbReference type="EMBL" id="KZZ90771.1"/>
    </source>
</evidence>
<dbReference type="PANTHER" id="PTHR13906:SF4">
    <property type="entry name" value="LYSOPHOSPHOLIPID ACYLTRANSFERASE 6"/>
    <property type="match status" value="1"/>
</dbReference>
<comment type="subcellular location">
    <subcellularLocation>
        <location evidence="1">Membrane</location>
        <topology evidence="1">Multi-pass membrane protein</topology>
    </subcellularLocation>
</comment>
<gene>
    <name evidence="8" type="ORF">AAL_06997</name>
</gene>
<dbReference type="GO" id="GO:0003841">
    <property type="term" value="F:1-acylglycerol-3-phosphate O-acyltransferase activity"/>
    <property type="evidence" value="ECO:0007669"/>
    <property type="project" value="TreeGrafter"/>
</dbReference>
<dbReference type="GO" id="GO:0016020">
    <property type="term" value="C:membrane"/>
    <property type="evidence" value="ECO:0007669"/>
    <property type="project" value="UniProtKB-SubCell"/>
</dbReference>
<feature type="transmembrane region" description="Helical" evidence="7">
    <location>
        <begin position="352"/>
        <end position="375"/>
    </location>
</feature>
<dbReference type="AlphaFoldDB" id="A0A167Y261"/>
<dbReference type="STRING" id="1081109.A0A167Y261"/>
<dbReference type="InterPro" id="IPR004299">
    <property type="entry name" value="MBOAT_fam"/>
</dbReference>
<keyword evidence="3 7" id="KW-0812">Transmembrane</keyword>
<evidence type="ECO:0000256" key="6">
    <source>
        <dbReference type="ARBA" id="ARBA00023315"/>
    </source>
</evidence>
<keyword evidence="6" id="KW-0012">Acyltransferase</keyword>
<evidence type="ECO:0000256" key="4">
    <source>
        <dbReference type="ARBA" id="ARBA00022989"/>
    </source>
</evidence>
<dbReference type="GO" id="GO:0030258">
    <property type="term" value="P:lipid modification"/>
    <property type="evidence" value="ECO:0007669"/>
    <property type="project" value="TreeGrafter"/>
</dbReference>
<dbReference type="InterPro" id="IPR049941">
    <property type="entry name" value="LPLAT_7/PORCN-like"/>
</dbReference>
<proteinExistence type="predicted"/>
<keyword evidence="5 7" id="KW-0472">Membrane</keyword>
<comment type="caution">
    <text evidence="8">The sequence shown here is derived from an EMBL/GenBank/DDBJ whole genome shotgun (WGS) entry which is preliminary data.</text>
</comment>
<organism evidence="8 9">
    <name type="scientific">Moelleriella libera RCEF 2490</name>
    <dbReference type="NCBI Taxonomy" id="1081109"/>
    <lineage>
        <taxon>Eukaryota</taxon>
        <taxon>Fungi</taxon>
        <taxon>Dikarya</taxon>
        <taxon>Ascomycota</taxon>
        <taxon>Pezizomycotina</taxon>
        <taxon>Sordariomycetes</taxon>
        <taxon>Hypocreomycetidae</taxon>
        <taxon>Hypocreales</taxon>
        <taxon>Clavicipitaceae</taxon>
        <taxon>Moelleriella</taxon>
    </lineage>
</organism>
<evidence type="ECO:0000256" key="5">
    <source>
        <dbReference type="ARBA" id="ARBA00023136"/>
    </source>
</evidence>
<feature type="transmembrane region" description="Helical" evidence="7">
    <location>
        <begin position="320"/>
        <end position="340"/>
    </location>
</feature>
<keyword evidence="9" id="KW-1185">Reference proteome</keyword>
<dbReference type="OrthoDB" id="286734at2759"/>
<dbReference type="GO" id="GO:0047184">
    <property type="term" value="F:1-acylglycerophosphocholine O-acyltransferase activity"/>
    <property type="evidence" value="ECO:0007669"/>
    <property type="project" value="TreeGrafter"/>
</dbReference>
<evidence type="ECO:0000256" key="2">
    <source>
        <dbReference type="ARBA" id="ARBA00022679"/>
    </source>
</evidence>
<evidence type="ECO:0000256" key="1">
    <source>
        <dbReference type="ARBA" id="ARBA00004141"/>
    </source>
</evidence>
<dbReference type="GO" id="GO:0005783">
    <property type="term" value="C:endoplasmic reticulum"/>
    <property type="evidence" value="ECO:0007669"/>
    <property type="project" value="TreeGrafter"/>
</dbReference>
<accession>A0A167Y261</accession>
<protein>
    <submittedName>
        <fullName evidence="8">Membrane bound O-acyl transferase, MBOAT</fullName>
    </submittedName>
</protein>
<evidence type="ECO:0000256" key="7">
    <source>
        <dbReference type="SAM" id="Phobius"/>
    </source>
</evidence>
<dbReference type="GO" id="GO:0046474">
    <property type="term" value="P:glycerophospholipid biosynthetic process"/>
    <property type="evidence" value="ECO:0007669"/>
    <property type="project" value="TreeGrafter"/>
</dbReference>
<evidence type="ECO:0000256" key="3">
    <source>
        <dbReference type="ARBA" id="ARBA00022692"/>
    </source>
</evidence>
<dbReference type="PANTHER" id="PTHR13906">
    <property type="entry name" value="PORCUPINE"/>
    <property type="match status" value="1"/>
</dbReference>
<keyword evidence="4 7" id="KW-1133">Transmembrane helix</keyword>
<evidence type="ECO:0000313" key="9">
    <source>
        <dbReference type="Proteomes" id="UP000078544"/>
    </source>
</evidence>
<dbReference type="Proteomes" id="UP000078544">
    <property type="component" value="Unassembled WGS sequence"/>
</dbReference>
<keyword evidence="2 8" id="KW-0808">Transferase</keyword>
<feature type="transmembrane region" description="Helical" evidence="7">
    <location>
        <begin position="273"/>
        <end position="292"/>
    </location>
</feature>
<name>A0A167Y261_9HYPO</name>
<dbReference type="Pfam" id="PF03062">
    <property type="entry name" value="MBOAT"/>
    <property type="match status" value="1"/>
</dbReference>
<sequence length="435" mass="49408">MGHMSISHIRRQASSDASCIDITGAQMVMVMKLSAFCWNVADGQLPPELLSDFQKDRALREFPSLTDYAGYVLFFPSLFAGPAFDFADYARWIDTSMFDIPVNVDPSKKPPSRKKRKIPRSGTPATLKALTGLAWIGLFVILSSRFGHEELYKQTYIRHDLWRRVWIMYMVNLVARLKYYGVWTLTEGSCILAGLGYNGIDAVTGKVFWNRLQNIDPWAVETAQNPRGYLAGWNMNTNNWLRNYIYLRVTPRGKKPGFRASIMTFGTSAIWHGFYPGYYLTFILASLVQTAAKNCRRLIRPFFLDTTSGEPKSTKKYYDIASFVITQLTFSFTTTPFLVLSFSDSVRVWSRVYFYGAVWTLVCLVFFASGAKGALKARLDKRQGRANAKMVRSMSTDSLTGKEPILGISKDLESDMTQAMEEIKAEIDLRQRKSS</sequence>
<reference evidence="8 9" key="1">
    <citation type="journal article" date="2016" name="Genome Biol. Evol.">
        <title>Divergent and convergent evolution of fungal pathogenicity.</title>
        <authorList>
            <person name="Shang Y."/>
            <person name="Xiao G."/>
            <person name="Zheng P."/>
            <person name="Cen K."/>
            <person name="Zhan S."/>
            <person name="Wang C."/>
        </authorList>
    </citation>
    <scope>NUCLEOTIDE SEQUENCE [LARGE SCALE GENOMIC DNA]</scope>
    <source>
        <strain evidence="8 9">RCEF 2490</strain>
    </source>
</reference>